<dbReference type="PROSITE" id="PS50948">
    <property type="entry name" value="PAN"/>
    <property type="match status" value="1"/>
</dbReference>
<organism evidence="2 3">
    <name type="scientific">Durusdinium trenchii</name>
    <dbReference type="NCBI Taxonomy" id="1381693"/>
    <lineage>
        <taxon>Eukaryota</taxon>
        <taxon>Sar</taxon>
        <taxon>Alveolata</taxon>
        <taxon>Dinophyceae</taxon>
        <taxon>Suessiales</taxon>
        <taxon>Symbiodiniaceae</taxon>
        <taxon>Durusdinium</taxon>
    </lineage>
</organism>
<evidence type="ECO:0000259" key="1">
    <source>
        <dbReference type="PROSITE" id="PS50948"/>
    </source>
</evidence>
<name>A0ABP0PBP8_9DINO</name>
<dbReference type="InterPro" id="IPR003609">
    <property type="entry name" value="Pan_app"/>
</dbReference>
<feature type="domain" description="Apple" evidence="1">
    <location>
        <begin position="277"/>
        <end position="351"/>
    </location>
</feature>
<evidence type="ECO:0000313" key="3">
    <source>
        <dbReference type="Proteomes" id="UP001642484"/>
    </source>
</evidence>
<reference evidence="2 3" key="1">
    <citation type="submission" date="2024-02" db="EMBL/GenBank/DDBJ databases">
        <authorList>
            <person name="Chen Y."/>
            <person name="Shah S."/>
            <person name="Dougan E. K."/>
            <person name="Thang M."/>
            <person name="Chan C."/>
        </authorList>
    </citation>
    <scope>NUCLEOTIDE SEQUENCE [LARGE SCALE GENOMIC DNA]</scope>
</reference>
<proteinExistence type="predicted"/>
<evidence type="ECO:0000313" key="2">
    <source>
        <dbReference type="EMBL" id="CAK9072354.1"/>
    </source>
</evidence>
<protein>
    <recommendedName>
        <fullName evidence="1">Apple domain-containing protein</fullName>
    </recommendedName>
</protein>
<dbReference type="EMBL" id="CAXAMN010022729">
    <property type="protein sequence ID" value="CAK9072354.1"/>
    <property type="molecule type" value="Genomic_DNA"/>
</dbReference>
<sequence>MAVVNQACMAQCPAHNRRLKDNAKELLENCLRKCPSSGFRATMTFEQCKAQCERAHPLSDGMASIPASGPPMEGCEKDCFDRITGNFWKVRYQRCAGKCAINTAADEVVFQTKHNISMPEMKDLETQVVSVLKKRIIFQKRPDDHPFSFLIFQCRKKAEDALGKALGIPAKHSKPAVVIRPFKPGVHHVGVQALNQDPGNDLEAVVDVQALSNENMDKLADDSTLKSFDKVFEAFDDAISSDTAMHGLLKIFPAEAAEVTSASVSGNFVSLGWHTVCRRDKADHTMNGFGTTQVVHHETLNSCSQMCTDSKTYCYGFEYRAHQARCELWTQPICHHEEANVQGATFVDFRCFKRCQ</sequence>
<dbReference type="Proteomes" id="UP001642484">
    <property type="component" value="Unassembled WGS sequence"/>
</dbReference>
<keyword evidence="3" id="KW-1185">Reference proteome</keyword>
<comment type="caution">
    <text evidence="2">The sequence shown here is derived from an EMBL/GenBank/DDBJ whole genome shotgun (WGS) entry which is preliminary data.</text>
</comment>
<gene>
    <name evidence="2" type="ORF">CCMP2556_LOCUS35596</name>
</gene>
<accession>A0ABP0PBP8</accession>